<protein>
    <submittedName>
        <fullName evidence="1 2">Uncharacterized protein</fullName>
    </submittedName>
</protein>
<name>R7UND0_CAPTE</name>
<proteinExistence type="predicted"/>
<evidence type="ECO:0000313" key="2">
    <source>
        <dbReference type="EnsemblMetazoa" id="CapteP222502"/>
    </source>
</evidence>
<dbReference type="EMBL" id="AMQN01023776">
    <property type="status" value="NOT_ANNOTATED_CDS"/>
    <property type="molecule type" value="Genomic_DNA"/>
</dbReference>
<dbReference type="EMBL" id="KB301973">
    <property type="protein sequence ID" value="ELU04901.1"/>
    <property type="molecule type" value="Genomic_DNA"/>
</dbReference>
<dbReference type="Proteomes" id="UP000014760">
    <property type="component" value="Unassembled WGS sequence"/>
</dbReference>
<reference evidence="1 3" key="2">
    <citation type="journal article" date="2013" name="Nature">
        <title>Insights into bilaterian evolution from three spiralian genomes.</title>
        <authorList>
            <person name="Simakov O."/>
            <person name="Marletaz F."/>
            <person name="Cho S.J."/>
            <person name="Edsinger-Gonzales E."/>
            <person name="Havlak P."/>
            <person name="Hellsten U."/>
            <person name="Kuo D.H."/>
            <person name="Larsson T."/>
            <person name="Lv J."/>
            <person name="Arendt D."/>
            <person name="Savage R."/>
            <person name="Osoegawa K."/>
            <person name="de Jong P."/>
            <person name="Grimwood J."/>
            <person name="Chapman J.A."/>
            <person name="Shapiro H."/>
            <person name="Aerts A."/>
            <person name="Otillar R.P."/>
            <person name="Terry A.Y."/>
            <person name="Boore J.L."/>
            <person name="Grigoriev I.V."/>
            <person name="Lindberg D.R."/>
            <person name="Seaver E.C."/>
            <person name="Weisblat D.A."/>
            <person name="Putnam N.H."/>
            <person name="Rokhsar D.S."/>
        </authorList>
    </citation>
    <scope>NUCLEOTIDE SEQUENCE</scope>
    <source>
        <strain evidence="1 3">I ESC-2004</strain>
    </source>
</reference>
<gene>
    <name evidence="1" type="ORF">CAPTEDRAFT_222502</name>
</gene>
<reference evidence="3" key="1">
    <citation type="submission" date="2012-12" db="EMBL/GenBank/DDBJ databases">
        <authorList>
            <person name="Hellsten U."/>
            <person name="Grimwood J."/>
            <person name="Chapman J.A."/>
            <person name="Shapiro H."/>
            <person name="Aerts A."/>
            <person name="Otillar R.P."/>
            <person name="Terry A.Y."/>
            <person name="Boore J.L."/>
            <person name="Simakov O."/>
            <person name="Marletaz F."/>
            <person name="Cho S.-J."/>
            <person name="Edsinger-Gonzales E."/>
            <person name="Havlak P."/>
            <person name="Kuo D.-H."/>
            <person name="Larsson T."/>
            <person name="Lv J."/>
            <person name="Arendt D."/>
            <person name="Savage R."/>
            <person name="Osoegawa K."/>
            <person name="de Jong P."/>
            <person name="Lindberg D.R."/>
            <person name="Seaver E.C."/>
            <person name="Weisblat D.A."/>
            <person name="Putnam N.H."/>
            <person name="Grigoriev I.V."/>
            <person name="Rokhsar D.S."/>
        </authorList>
    </citation>
    <scope>NUCLEOTIDE SEQUENCE</scope>
    <source>
        <strain evidence="3">I ESC-2004</strain>
    </source>
</reference>
<dbReference type="AlphaFoldDB" id="R7UND0"/>
<evidence type="ECO:0000313" key="1">
    <source>
        <dbReference type="EMBL" id="ELU04901.1"/>
    </source>
</evidence>
<organism evidence="1">
    <name type="scientific">Capitella teleta</name>
    <name type="common">Polychaete worm</name>
    <dbReference type="NCBI Taxonomy" id="283909"/>
    <lineage>
        <taxon>Eukaryota</taxon>
        <taxon>Metazoa</taxon>
        <taxon>Spiralia</taxon>
        <taxon>Lophotrochozoa</taxon>
        <taxon>Annelida</taxon>
        <taxon>Polychaeta</taxon>
        <taxon>Sedentaria</taxon>
        <taxon>Scolecida</taxon>
        <taxon>Capitellidae</taxon>
        <taxon>Capitella</taxon>
    </lineage>
</organism>
<feature type="non-terminal residue" evidence="1">
    <location>
        <position position="188"/>
    </location>
</feature>
<dbReference type="HOGENOM" id="CLU_1444359_0_0_1"/>
<reference evidence="2" key="3">
    <citation type="submission" date="2015-06" db="UniProtKB">
        <authorList>
            <consortium name="EnsemblMetazoa"/>
        </authorList>
    </citation>
    <scope>IDENTIFICATION</scope>
</reference>
<sequence length="188" mass="21720">MVRNGRELTCICPLTFIITRRFRCVRRRDNCYHNNVTIANGSSTVLSWTEVDVNCTCINGDLRCKEVIADQETSCLLLDGRRIAPGKSAITSKFDILLTCKCPEPEANTRVNSAHCKILKVDREMKNQKCQMPDGQVFLPGEKFEYHMRSTPVTCTCPEYLTMEDGRRQLILKCVKRERRRVQMLQKR</sequence>
<evidence type="ECO:0000313" key="3">
    <source>
        <dbReference type="Proteomes" id="UP000014760"/>
    </source>
</evidence>
<dbReference type="EnsemblMetazoa" id="CapteT222502">
    <property type="protein sequence ID" value="CapteP222502"/>
    <property type="gene ID" value="CapteG222502"/>
</dbReference>
<accession>R7UND0</accession>
<keyword evidence="3" id="KW-1185">Reference proteome</keyword>